<reference evidence="5 6" key="1">
    <citation type="submission" date="2019-07" db="EMBL/GenBank/DDBJ databases">
        <title>Rhodococcus cavernicolus sp. nov., isolated from a cave.</title>
        <authorList>
            <person name="Lee S.D."/>
        </authorList>
    </citation>
    <scope>NUCLEOTIDE SEQUENCE [LARGE SCALE GENOMIC DNA]</scope>
    <source>
        <strain evidence="5 6">C1-24</strain>
    </source>
</reference>
<dbReference type="InterPro" id="IPR016181">
    <property type="entry name" value="Acyl_CoA_acyltransferase"/>
</dbReference>
<evidence type="ECO:0000259" key="4">
    <source>
        <dbReference type="PROSITE" id="PS51186"/>
    </source>
</evidence>
<dbReference type="InterPro" id="IPR051016">
    <property type="entry name" value="Diverse_Substrate_AcTransf"/>
</dbReference>
<dbReference type="EMBL" id="VLNY01000002">
    <property type="protein sequence ID" value="KAA0024007.1"/>
    <property type="molecule type" value="Genomic_DNA"/>
</dbReference>
<keyword evidence="2 5" id="KW-0808">Transferase</keyword>
<dbReference type="PROSITE" id="PS51186">
    <property type="entry name" value="GNAT"/>
    <property type="match status" value="1"/>
</dbReference>
<dbReference type="OrthoDB" id="9805924at2"/>
<dbReference type="Gene3D" id="3.40.630.30">
    <property type="match status" value="1"/>
</dbReference>
<keyword evidence="6" id="KW-1185">Reference proteome</keyword>
<evidence type="ECO:0000256" key="1">
    <source>
        <dbReference type="ARBA" id="ARBA00008694"/>
    </source>
</evidence>
<evidence type="ECO:0000256" key="2">
    <source>
        <dbReference type="ARBA" id="ARBA00022679"/>
    </source>
</evidence>
<dbReference type="Pfam" id="PF00583">
    <property type="entry name" value="Acetyltransf_1"/>
    <property type="match status" value="1"/>
</dbReference>
<dbReference type="CDD" id="cd04301">
    <property type="entry name" value="NAT_SF"/>
    <property type="match status" value="1"/>
</dbReference>
<dbReference type="GO" id="GO:0008080">
    <property type="term" value="F:N-acetyltransferase activity"/>
    <property type="evidence" value="ECO:0007669"/>
    <property type="project" value="UniProtKB-ARBA"/>
</dbReference>
<evidence type="ECO:0000313" key="6">
    <source>
        <dbReference type="Proteomes" id="UP000322244"/>
    </source>
</evidence>
<comment type="caution">
    <text evidence="5">The sequence shown here is derived from an EMBL/GenBank/DDBJ whole genome shotgun (WGS) entry which is preliminary data.</text>
</comment>
<dbReference type="SUPFAM" id="SSF55729">
    <property type="entry name" value="Acyl-CoA N-acyltransferases (Nat)"/>
    <property type="match status" value="1"/>
</dbReference>
<keyword evidence="3" id="KW-0012">Acyltransferase</keyword>
<dbReference type="RefSeq" id="WP_149429167.1">
    <property type="nucleotide sequence ID" value="NZ_VLNY01000002.1"/>
</dbReference>
<dbReference type="PANTHER" id="PTHR10545">
    <property type="entry name" value="DIAMINE N-ACETYLTRANSFERASE"/>
    <property type="match status" value="1"/>
</dbReference>
<dbReference type="Proteomes" id="UP000322244">
    <property type="component" value="Unassembled WGS sequence"/>
</dbReference>
<gene>
    <name evidence="5" type="ORF">FOY51_05375</name>
</gene>
<accession>A0A5A7SH17</accession>
<dbReference type="InterPro" id="IPR000182">
    <property type="entry name" value="GNAT_dom"/>
</dbReference>
<organism evidence="5 6">
    <name type="scientific">Antrihabitans cavernicola</name>
    <dbReference type="NCBI Taxonomy" id="2495913"/>
    <lineage>
        <taxon>Bacteria</taxon>
        <taxon>Bacillati</taxon>
        <taxon>Actinomycetota</taxon>
        <taxon>Actinomycetes</taxon>
        <taxon>Mycobacteriales</taxon>
        <taxon>Nocardiaceae</taxon>
        <taxon>Antrihabitans</taxon>
    </lineage>
</organism>
<name>A0A5A7SH17_9NOCA</name>
<proteinExistence type="inferred from homology"/>
<dbReference type="PANTHER" id="PTHR10545:SF29">
    <property type="entry name" value="GH14572P-RELATED"/>
    <property type="match status" value="1"/>
</dbReference>
<sequence>MSGTIRRATPGDVEAIVDLIYQLAEYEKARVQCTVTADQLHATLFGTNPAVFAHVVELDGAVVGTAVWFLNYSTWDGVHGIYLEDLFVAQAHRGSGYGKALLATLARECVDNGYSRLSWAVLDWNAPSIAFYDSLGALPQTEWIGYRLSDSALTALATQV</sequence>
<comment type="similarity">
    <text evidence="1">Belongs to the acetyltransferase family.</text>
</comment>
<dbReference type="AlphaFoldDB" id="A0A5A7SH17"/>
<dbReference type="FunFam" id="3.40.630.30:FF:000064">
    <property type="entry name" value="GNAT family acetyltransferase"/>
    <property type="match status" value="1"/>
</dbReference>
<evidence type="ECO:0000313" key="5">
    <source>
        <dbReference type="EMBL" id="KAA0024007.1"/>
    </source>
</evidence>
<evidence type="ECO:0000256" key="3">
    <source>
        <dbReference type="ARBA" id="ARBA00023315"/>
    </source>
</evidence>
<feature type="domain" description="N-acetyltransferase" evidence="4">
    <location>
        <begin position="3"/>
        <end position="160"/>
    </location>
</feature>
<protein>
    <submittedName>
        <fullName evidence="5">GNAT family N-acetyltransferase</fullName>
    </submittedName>
</protein>